<dbReference type="Proteomes" id="UP000000768">
    <property type="component" value="Chromosome 6"/>
</dbReference>
<keyword evidence="8" id="KW-1185">Reference proteome</keyword>
<dbReference type="InterPro" id="IPR043454">
    <property type="entry name" value="NPH3/RPT2-like"/>
</dbReference>
<dbReference type="STRING" id="4558.A0A1B6PJH9"/>
<name>A0A1B6PJH9_SORBI</name>
<evidence type="ECO:0000259" key="6">
    <source>
        <dbReference type="PROSITE" id="PS51649"/>
    </source>
</evidence>
<comment type="pathway">
    <text evidence="1">Protein modification; protein ubiquitination.</text>
</comment>
<dbReference type="eggNOG" id="ENOG502QR3H">
    <property type="taxonomic scope" value="Eukaryota"/>
</dbReference>
<gene>
    <name evidence="7" type="ORF">SORBI_3006G014900</name>
</gene>
<feature type="domain" description="NPH3" evidence="6">
    <location>
        <begin position="247"/>
        <end position="547"/>
    </location>
</feature>
<dbReference type="EMBL" id="CM000765">
    <property type="protein sequence ID" value="KXG25806.1"/>
    <property type="molecule type" value="Genomic_DNA"/>
</dbReference>
<evidence type="ECO:0000313" key="8">
    <source>
        <dbReference type="Proteomes" id="UP000000768"/>
    </source>
</evidence>
<evidence type="ECO:0000313" key="7">
    <source>
        <dbReference type="EMBL" id="KXG25806.1"/>
    </source>
</evidence>
<dbReference type="OMA" id="AKACTNP"/>
<evidence type="ECO:0000256" key="1">
    <source>
        <dbReference type="ARBA" id="ARBA00004906"/>
    </source>
</evidence>
<dbReference type="Gramene" id="KXG25806">
    <property type="protein sequence ID" value="KXG25806"/>
    <property type="gene ID" value="SORBI_3006G014900"/>
</dbReference>
<dbReference type="AlphaFoldDB" id="A0A1B6PJH9"/>
<comment type="similarity">
    <text evidence="3">Belongs to the NPH3 family.</text>
</comment>
<organism evidence="7 8">
    <name type="scientific">Sorghum bicolor</name>
    <name type="common">Sorghum</name>
    <name type="synonym">Sorghum vulgare</name>
    <dbReference type="NCBI Taxonomy" id="4558"/>
    <lineage>
        <taxon>Eukaryota</taxon>
        <taxon>Viridiplantae</taxon>
        <taxon>Streptophyta</taxon>
        <taxon>Embryophyta</taxon>
        <taxon>Tracheophyta</taxon>
        <taxon>Spermatophyta</taxon>
        <taxon>Magnoliopsida</taxon>
        <taxon>Liliopsida</taxon>
        <taxon>Poales</taxon>
        <taxon>Poaceae</taxon>
        <taxon>PACMAD clade</taxon>
        <taxon>Panicoideae</taxon>
        <taxon>Andropogonodae</taxon>
        <taxon>Andropogoneae</taxon>
        <taxon>Sorghinae</taxon>
        <taxon>Sorghum</taxon>
    </lineage>
</organism>
<reference evidence="7 8" key="1">
    <citation type="journal article" date="2009" name="Nature">
        <title>The Sorghum bicolor genome and the diversification of grasses.</title>
        <authorList>
            <person name="Paterson A.H."/>
            <person name="Bowers J.E."/>
            <person name="Bruggmann R."/>
            <person name="Dubchak I."/>
            <person name="Grimwood J."/>
            <person name="Gundlach H."/>
            <person name="Haberer G."/>
            <person name="Hellsten U."/>
            <person name="Mitros T."/>
            <person name="Poliakov A."/>
            <person name="Schmutz J."/>
            <person name="Spannagl M."/>
            <person name="Tang H."/>
            <person name="Wang X."/>
            <person name="Wicker T."/>
            <person name="Bharti A.K."/>
            <person name="Chapman J."/>
            <person name="Feltus F.A."/>
            <person name="Gowik U."/>
            <person name="Grigoriev I.V."/>
            <person name="Lyons E."/>
            <person name="Maher C.A."/>
            <person name="Martis M."/>
            <person name="Narechania A."/>
            <person name="Otillar R.P."/>
            <person name="Penning B.W."/>
            <person name="Salamov A.A."/>
            <person name="Wang Y."/>
            <person name="Zhang L."/>
            <person name="Carpita N.C."/>
            <person name="Freeling M."/>
            <person name="Gingle A.R."/>
            <person name="Hash C.T."/>
            <person name="Keller B."/>
            <person name="Klein P."/>
            <person name="Kresovich S."/>
            <person name="McCann M.C."/>
            <person name="Ming R."/>
            <person name="Peterson D.G."/>
            <person name="Mehboob-ur-Rahman"/>
            <person name="Ware D."/>
            <person name="Westhoff P."/>
            <person name="Mayer K.F."/>
            <person name="Messing J."/>
            <person name="Rokhsar D.S."/>
        </authorList>
    </citation>
    <scope>NUCLEOTIDE SEQUENCE [LARGE SCALE GENOMIC DNA]</scope>
    <source>
        <strain evidence="8">cv. BTx623</strain>
    </source>
</reference>
<dbReference type="UniPathway" id="UPA00143"/>
<protein>
    <recommendedName>
        <fullName evidence="6">NPH3 domain-containing protein</fullName>
    </recommendedName>
</protein>
<feature type="coiled-coil region" evidence="4">
    <location>
        <begin position="563"/>
        <end position="590"/>
    </location>
</feature>
<dbReference type="CDD" id="cd18312">
    <property type="entry name" value="BTB_POZ_NPY3-like"/>
    <property type="match status" value="1"/>
</dbReference>
<dbReference type="InterPro" id="IPR027356">
    <property type="entry name" value="NPH3_dom"/>
</dbReference>
<evidence type="ECO:0000256" key="2">
    <source>
        <dbReference type="ARBA" id="ARBA00022786"/>
    </source>
</evidence>
<feature type="region of interest" description="Disordered" evidence="5">
    <location>
        <begin position="632"/>
        <end position="654"/>
    </location>
</feature>
<dbReference type="OrthoDB" id="624345at2759"/>
<evidence type="ECO:0000256" key="5">
    <source>
        <dbReference type="SAM" id="MobiDB-lite"/>
    </source>
</evidence>
<dbReference type="SUPFAM" id="SSF54695">
    <property type="entry name" value="POZ domain"/>
    <property type="match status" value="1"/>
</dbReference>
<evidence type="ECO:0000256" key="4">
    <source>
        <dbReference type="SAM" id="Coils"/>
    </source>
</evidence>
<dbReference type="PANTHER" id="PTHR32370">
    <property type="entry name" value="OS12G0117600 PROTEIN"/>
    <property type="match status" value="1"/>
</dbReference>
<dbReference type="InterPro" id="IPR011333">
    <property type="entry name" value="SKP1/BTB/POZ_sf"/>
</dbReference>
<proteinExistence type="inferred from homology"/>
<accession>A0A1B6PJH9</accession>
<dbReference type="Gene3D" id="3.30.710.10">
    <property type="entry name" value="Potassium Channel Kv1.1, Chain A"/>
    <property type="match status" value="1"/>
</dbReference>
<dbReference type="PROSITE" id="PS51649">
    <property type="entry name" value="NPH3"/>
    <property type="match status" value="1"/>
</dbReference>
<reference evidence="8" key="2">
    <citation type="journal article" date="2018" name="Plant J.">
        <title>The Sorghum bicolor reference genome: improved assembly, gene annotations, a transcriptome atlas, and signatures of genome organization.</title>
        <authorList>
            <person name="McCormick R.F."/>
            <person name="Truong S.K."/>
            <person name="Sreedasyam A."/>
            <person name="Jenkins J."/>
            <person name="Shu S."/>
            <person name="Sims D."/>
            <person name="Kennedy M."/>
            <person name="Amirebrahimi M."/>
            <person name="Weers B.D."/>
            <person name="McKinley B."/>
            <person name="Mattison A."/>
            <person name="Morishige D.T."/>
            <person name="Grimwood J."/>
            <person name="Schmutz J."/>
            <person name="Mullet J.E."/>
        </authorList>
    </citation>
    <scope>NUCLEOTIDE SEQUENCE [LARGE SCALE GENOMIC DNA]</scope>
    <source>
        <strain evidence="8">cv. BTx623</strain>
    </source>
</reference>
<keyword evidence="2" id="KW-0833">Ubl conjugation pathway</keyword>
<dbReference type="InParanoid" id="A0A1B6PJH9"/>
<sequence>MNPWEAMERQNHVAERGLVPVSAGAGDGQVQHDHGAAAKMDGFVRRDQSCRYASSDIPSDLLVKVGGVNFHVHKHPMVTRSGRLARLVDDATTLHGPDAVTVLELPDLPGGHGAFELAAKFCYGVVVDITAANVAVLRCAAEYLEMTEEMEEGNLAFRAESFLSYVVASSWRDSVVVLRACDESLSPWADDLQLVRRCSESVAAKACTSPRAVRWAYAGGRMSSPKTPRVVAGGTASTSDGGGPQADWWVDDVCVLSIDHFVRVVTAVQARGMRPDLIGAAITRYASKWLSSTGLTINKENPTSRGGGGGVLQMVVASEGDNSNTNTPTETTASEQRRIVESLISILPPQKDCVSCSFLLRLLRLAVVLKAAPALITEVEKHVGMQLDQAALPDILVPSYLSGGRSEAAAYDVDLVQRLVEQFVVQEQSGGRGKEKQQDSSKALRVASLIDSYLAEVSRDRNLAVGKFQALAESLPESARVCHDGLYRAVDTYLKAHPAVTEHERKRLCRAVVDCGKLSREVRTHAAGNERLPLRVVVQVLLSEQAKMAGALGKVGKKDDDVVAALRLEVESVNAKYMELQREVELLQGQLERVRLPPASAAAAAAKQQNVSGWSSGWKKLGRLGRVQVEPPVVTAAAGETGRREPRRRRNSAS</sequence>
<feature type="compositionally biased region" description="Basic residues" evidence="5">
    <location>
        <begin position="645"/>
        <end position="654"/>
    </location>
</feature>
<keyword evidence="4" id="KW-0175">Coiled coil</keyword>
<evidence type="ECO:0000256" key="3">
    <source>
        <dbReference type="PROSITE-ProRule" id="PRU00982"/>
    </source>
</evidence>
<dbReference type="GO" id="GO:0016567">
    <property type="term" value="P:protein ubiquitination"/>
    <property type="evidence" value="ECO:0007669"/>
    <property type="project" value="UniProtKB-UniPathway"/>
</dbReference>
<dbReference type="Pfam" id="PF03000">
    <property type="entry name" value="NPH3"/>
    <property type="match status" value="1"/>
</dbReference>